<dbReference type="HOGENOM" id="CLU_150035_0_0_6"/>
<organism evidence="1 2">
    <name type="scientific">Beggiatoa alba B18LD</name>
    <dbReference type="NCBI Taxonomy" id="395493"/>
    <lineage>
        <taxon>Bacteria</taxon>
        <taxon>Pseudomonadati</taxon>
        <taxon>Pseudomonadota</taxon>
        <taxon>Gammaproteobacteria</taxon>
        <taxon>Thiotrichales</taxon>
        <taxon>Thiotrichaceae</taxon>
        <taxon>Beggiatoa</taxon>
    </lineage>
</organism>
<evidence type="ECO:0008006" key="3">
    <source>
        <dbReference type="Google" id="ProtNLM"/>
    </source>
</evidence>
<dbReference type="OrthoDB" id="6386565at2"/>
<protein>
    <recommendedName>
        <fullName evidence="3">Type 1 pili tip component</fullName>
    </recommendedName>
</protein>
<dbReference type="AlphaFoldDB" id="I3CD34"/>
<accession>I3CD34</accession>
<name>I3CD34_9GAMM</name>
<dbReference type="RefSeq" id="WP_002683539.1">
    <property type="nucleotide sequence ID" value="NZ_JH600070.1"/>
</dbReference>
<evidence type="ECO:0000313" key="2">
    <source>
        <dbReference type="Proteomes" id="UP000005744"/>
    </source>
</evidence>
<sequence length="113" mass="12587">MRITQLLAEWEAQASDAVTLKEYLLRLPLYDAARVSALVEMFPGRTEQQIITELLTVALDELGEAMPYIQGTKVIGEDECGDPIYEDVGLTPRYGALTQKYLASYSKELKGNS</sequence>
<evidence type="ECO:0000313" key="1">
    <source>
        <dbReference type="EMBL" id="EIJ41527.1"/>
    </source>
</evidence>
<dbReference type="EMBL" id="JH600070">
    <property type="protein sequence ID" value="EIJ41527.1"/>
    <property type="molecule type" value="Genomic_DNA"/>
</dbReference>
<dbReference type="STRING" id="395493.BegalDRAFT_0613"/>
<dbReference type="eggNOG" id="ENOG5032RZM">
    <property type="taxonomic scope" value="Bacteria"/>
</dbReference>
<reference evidence="1 2" key="1">
    <citation type="submission" date="2011-11" db="EMBL/GenBank/DDBJ databases">
        <title>Improved High-Quality Draft sequence of Beggiatoa alba B18lD.</title>
        <authorList>
            <consortium name="US DOE Joint Genome Institute"/>
            <person name="Lucas S."/>
            <person name="Han J."/>
            <person name="Lapidus A."/>
            <person name="Cheng J.-F."/>
            <person name="Goodwin L."/>
            <person name="Pitluck S."/>
            <person name="Peters L."/>
            <person name="Mikhailova N."/>
            <person name="Held B."/>
            <person name="Detter J.C."/>
            <person name="Han C."/>
            <person name="Tapia R."/>
            <person name="Land M."/>
            <person name="Hauser L."/>
            <person name="Kyrpides N."/>
            <person name="Ivanova N."/>
            <person name="Pagani I."/>
            <person name="Samuel K."/>
            <person name="Teske A."/>
            <person name="Mueller J."/>
            <person name="Woyke T."/>
        </authorList>
    </citation>
    <scope>NUCLEOTIDE SEQUENCE [LARGE SCALE GENOMIC DNA]</scope>
    <source>
        <strain evidence="1 2">B18LD</strain>
    </source>
</reference>
<gene>
    <name evidence="1" type="ORF">BegalDRAFT_0613</name>
</gene>
<proteinExistence type="predicted"/>
<dbReference type="Proteomes" id="UP000005744">
    <property type="component" value="Unassembled WGS sequence"/>
</dbReference>
<keyword evidence="2" id="KW-1185">Reference proteome</keyword>